<evidence type="ECO:0000256" key="7">
    <source>
        <dbReference type="ARBA" id="ARBA00022771"/>
    </source>
</evidence>
<feature type="region of interest" description="Disordered" evidence="15">
    <location>
        <begin position="766"/>
        <end position="807"/>
    </location>
</feature>
<dbReference type="InterPro" id="IPR000210">
    <property type="entry name" value="BTB/POZ_dom"/>
</dbReference>
<feature type="domain" description="C2H2-type" evidence="17">
    <location>
        <begin position="637"/>
        <end position="665"/>
    </location>
</feature>
<dbReference type="Gene3D" id="3.30.160.60">
    <property type="entry name" value="Classic Zinc Finger"/>
    <property type="match status" value="4"/>
</dbReference>
<evidence type="ECO:0000256" key="1">
    <source>
        <dbReference type="ARBA" id="ARBA00003767"/>
    </source>
</evidence>
<comment type="similarity">
    <text evidence="3">Belongs to the krueppel C2H2-type zinc-finger protein family.</text>
</comment>
<evidence type="ECO:0000256" key="9">
    <source>
        <dbReference type="ARBA" id="ARBA00022843"/>
    </source>
</evidence>
<keyword evidence="19" id="KW-1185">Reference proteome</keyword>
<dbReference type="SUPFAM" id="SSF57667">
    <property type="entry name" value="beta-beta-alpha zinc fingers"/>
    <property type="match status" value="4"/>
</dbReference>
<feature type="compositionally biased region" description="Polar residues" evidence="15">
    <location>
        <begin position="1340"/>
        <end position="1362"/>
    </location>
</feature>
<dbReference type="SUPFAM" id="SSF54695">
    <property type="entry name" value="POZ domain"/>
    <property type="match status" value="1"/>
</dbReference>
<dbReference type="GO" id="GO:0008270">
    <property type="term" value="F:zinc ion binding"/>
    <property type="evidence" value="ECO:0007669"/>
    <property type="project" value="UniProtKB-KW"/>
</dbReference>
<keyword evidence="4" id="KW-1017">Isopeptide bond</keyword>
<evidence type="ECO:0000256" key="5">
    <source>
        <dbReference type="ARBA" id="ARBA00022723"/>
    </source>
</evidence>
<dbReference type="PANTHER" id="PTHR24394:SF44">
    <property type="entry name" value="ZINC FINGER PROTEIN 271-LIKE"/>
    <property type="match status" value="1"/>
</dbReference>
<keyword evidence="9" id="KW-0832">Ubl conjugation</keyword>
<keyword evidence="6" id="KW-0677">Repeat</keyword>
<evidence type="ECO:0000256" key="6">
    <source>
        <dbReference type="ARBA" id="ARBA00022737"/>
    </source>
</evidence>
<keyword evidence="8" id="KW-0862">Zinc</keyword>
<evidence type="ECO:0000256" key="13">
    <source>
        <dbReference type="ARBA" id="ARBA00023242"/>
    </source>
</evidence>
<dbReference type="InterPro" id="IPR011333">
    <property type="entry name" value="SKP1/BTB/POZ_sf"/>
</dbReference>
<comment type="function">
    <text evidence="1">May be involved in transcriptional regulation.</text>
</comment>
<feature type="domain" description="C2H2-type" evidence="17">
    <location>
        <begin position="609"/>
        <end position="637"/>
    </location>
</feature>
<dbReference type="GO" id="GO:0005634">
    <property type="term" value="C:nucleus"/>
    <property type="evidence" value="ECO:0007669"/>
    <property type="project" value="UniProtKB-SubCell"/>
</dbReference>
<feature type="region of interest" description="Disordered" evidence="15">
    <location>
        <begin position="715"/>
        <end position="739"/>
    </location>
</feature>
<evidence type="ECO:0000313" key="18">
    <source>
        <dbReference type="EMBL" id="GFO29940.1"/>
    </source>
</evidence>
<feature type="region of interest" description="Disordered" evidence="15">
    <location>
        <begin position="398"/>
        <end position="432"/>
    </location>
</feature>
<reference evidence="18 19" key="1">
    <citation type="journal article" date="2021" name="Elife">
        <title>Chloroplast acquisition without the gene transfer in kleptoplastic sea slugs, Plakobranchus ocellatus.</title>
        <authorList>
            <person name="Maeda T."/>
            <person name="Takahashi S."/>
            <person name="Yoshida T."/>
            <person name="Shimamura S."/>
            <person name="Takaki Y."/>
            <person name="Nagai Y."/>
            <person name="Toyoda A."/>
            <person name="Suzuki Y."/>
            <person name="Arimoto A."/>
            <person name="Ishii H."/>
            <person name="Satoh N."/>
            <person name="Nishiyama T."/>
            <person name="Hasebe M."/>
            <person name="Maruyama T."/>
            <person name="Minagawa J."/>
            <person name="Obokata J."/>
            <person name="Shigenobu S."/>
        </authorList>
    </citation>
    <scope>NUCLEOTIDE SEQUENCE [LARGE SCALE GENOMIC DNA]</scope>
</reference>
<dbReference type="InterPro" id="IPR013087">
    <property type="entry name" value="Znf_C2H2_type"/>
</dbReference>
<feature type="domain" description="C2H2-type" evidence="17">
    <location>
        <begin position="511"/>
        <end position="539"/>
    </location>
</feature>
<evidence type="ECO:0000256" key="10">
    <source>
        <dbReference type="ARBA" id="ARBA00023015"/>
    </source>
</evidence>
<organism evidence="18 19">
    <name type="scientific">Plakobranchus ocellatus</name>
    <dbReference type="NCBI Taxonomy" id="259542"/>
    <lineage>
        <taxon>Eukaryota</taxon>
        <taxon>Metazoa</taxon>
        <taxon>Spiralia</taxon>
        <taxon>Lophotrochozoa</taxon>
        <taxon>Mollusca</taxon>
        <taxon>Gastropoda</taxon>
        <taxon>Heterobranchia</taxon>
        <taxon>Euthyneura</taxon>
        <taxon>Panpulmonata</taxon>
        <taxon>Sacoglossa</taxon>
        <taxon>Placobranchoidea</taxon>
        <taxon>Plakobranchidae</taxon>
        <taxon>Plakobranchus</taxon>
    </lineage>
</organism>
<keyword evidence="13" id="KW-0539">Nucleus</keyword>
<evidence type="ECO:0000256" key="3">
    <source>
        <dbReference type="ARBA" id="ARBA00006991"/>
    </source>
</evidence>
<dbReference type="PROSITE" id="PS00028">
    <property type="entry name" value="ZINC_FINGER_C2H2_1"/>
    <property type="match status" value="4"/>
</dbReference>
<keyword evidence="10" id="KW-0805">Transcription regulation</keyword>
<evidence type="ECO:0000256" key="15">
    <source>
        <dbReference type="SAM" id="MobiDB-lite"/>
    </source>
</evidence>
<comment type="caution">
    <text evidence="18">The sequence shown here is derived from an EMBL/GenBank/DDBJ whole genome shotgun (WGS) entry which is preliminary data.</text>
</comment>
<dbReference type="Gene3D" id="3.30.710.10">
    <property type="entry name" value="Potassium Channel Kv1.1, Chain A"/>
    <property type="match status" value="1"/>
</dbReference>
<dbReference type="SMART" id="SM00225">
    <property type="entry name" value="BTB"/>
    <property type="match status" value="1"/>
</dbReference>
<dbReference type="CDD" id="cd18186">
    <property type="entry name" value="BTB_POZ_ZBTB_KLHL-like"/>
    <property type="match status" value="1"/>
</dbReference>
<dbReference type="GO" id="GO:0003677">
    <property type="term" value="F:DNA binding"/>
    <property type="evidence" value="ECO:0007669"/>
    <property type="project" value="UniProtKB-KW"/>
</dbReference>
<evidence type="ECO:0000256" key="8">
    <source>
        <dbReference type="ARBA" id="ARBA00022833"/>
    </source>
</evidence>
<gene>
    <name evidence="18" type="ORF">PoB_005644500</name>
</gene>
<dbReference type="GO" id="GO:0000981">
    <property type="term" value="F:DNA-binding transcription factor activity, RNA polymerase II-specific"/>
    <property type="evidence" value="ECO:0007669"/>
    <property type="project" value="TreeGrafter"/>
</dbReference>
<evidence type="ECO:0000313" key="19">
    <source>
        <dbReference type="Proteomes" id="UP000735302"/>
    </source>
</evidence>
<dbReference type="PROSITE" id="PS50157">
    <property type="entry name" value="ZINC_FINGER_C2H2_2"/>
    <property type="match status" value="5"/>
</dbReference>
<dbReference type="InterPro" id="IPR036236">
    <property type="entry name" value="Znf_C2H2_sf"/>
</dbReference>
<dbReference type="FunFam" id="3.30.160.60:FF:001792">
    <property type="entry name" value="Zinc finger and BTB domain-containing 40"/>
    <property type="match status" value="1"/>
</dbReference>
<proteinExistence type="inferred from homology"/>
<sequence length="1362" mass="150928">MCNFLLPLNDALIFMFCCHFPEVLRKGLDARRQMAEPVEKPEVFIEYPLPSHASSLLEKLHHQWIGCSFCDLLLIVQGQVIQVHSCVMCAFCPSLADILLQKTCTEQYLYNVSDEGKEINGECKSPSFSLSASCKNGTVMHRVALDFSCEVVECVVSAIYTGVLRPKANSITELLEAAQWLGAEGLVSAIKEIPFKLAGSDISQSITQHNKDQANLIWNKNDAMNNNLDSPKSNIILKQISQEKADKSLEKQVLQDNERMERVTERLSLDNVLPDARVSSESVTGSTTVDQDTLNTLLYSKEDESCIVQFEECKPTDAKEGSKSTAESCEAGGLHTELRKREKLLKVCDKLSTGKVEYCKYARGESSAKDCRCLGKTCSSRRMVVKLKREIIELKQTCQKKKSENSGKPAENINTSRRPRKKSSGLKAGKIKAAATKIVSPTGKKRRKRTKRECSASIKDSLIEEVEEFDPVKEELDFLMGSSTHMKCRRCNEKFTSLDLYQGHINNHPSFRCEECGMEFLRKFNLTRHVRYNHEGATHLTCRLCGSEEKGSKTTVFKAKTETEFRRHALEVHKIKEPFTCPHEGCSFRSWKYDRVIRHQQIHSEEKMFVCNKCGQGFAQHCGLVSHQRACYQLQEYLCDLCGQSFNHAQSMQSHRRVVHFGEKRFKCTVCLNSFSDHRNLRRHMRIHDNSFPYACPVCSQKYRHSNSLKSHIATKHSDLPPEQLRIPNPQPRNVLGGSSFKRRVKYSSSSGPLSKQSAAAANLDYVQSGSRGARDRKSLKAKGGDAGGEQDKGHQEEQSKLCKHQQLQQPQLLCREPTTVDVLLSEAEHQSGFEVSTNNLDIAMDPQATLGSTLRLPEFKVSGNVDQGEMAMQTAKGQNAGTSAVQEELSDSVKDYTAFLEKQAFLHSVHPSMAHTSHGPGAGTSTSKVGHTDSHLLTNQYHAAFSTSQVLQSTGVSSIMPVCASVCEGRSDNLYNDNPLVGSAHSVPARDIIKREWRAKCPKINVSNYHHHGMSSMFDECDSGAAVPYLSPIGSFSGPSLHALTAGTSVNQNIGPDHGPSYHNTPRKGYQPQYSVAPWSFLAKSGQSEDQKNNVGTTSSPLFKVFVSDGNLRGVTAEERSSGALLLDTSIHGSSTTVPEDLRLGQLATHQYVQHSQQQQQRYNQHLYLQEEAANLSKTTEAENKFASVGLRDSLPPHNTSTQAGTAHEESGGGTNICRARKTPSPGNSVLLSTPAFCLTSIGNSPMRQAALETPQQGIHSPVLGHTTADTNKSDKRSSKNSTEAGLVNQQQSLKSGQSSLFRLCFSKTPTQQQYALQQQQQQQHHHHHQQQPAAMSDLSHTPTGLPATSDTFMSMTLNGH</sequence>
<dbReference type="FunFam" id="3.30.160.60:FF:000264">
    <property type="entry name" value="Zinc finger protein 236"/>
    <property type="match status" value="1"/>
</dbReference>
<evidence type="ECO:0000259" key="16">
    <source>
        <dbReference type="PROSITE" id="PS50097"/>
    </source>
</evidence>
<keyword evidence="11" id="KW-0238">DNA-binding</keyword>
<protein>
    <submittedName>
        <fullName evidence="18">Zinc finger protein</fullName>
    </submittedName>
</protein>
<dbReference type="Pfam" id="PF00096">
    <property type="entry name" value="zf-C2H2"/>
    <property type="match status" value="4"/>
</dbReference>
<dbReference type="EMBL" id="BLXT01006199">
    <property type="protein sequence ID" value="GFO29940.1"/>
    <property type="molecule type" value="Genomic_DNA"/>
</dbReference>
<dbReference type="PROSITE" id="PS50097">
    <property type="entry name" value="BTB"/>
    <property type="match status" value="1"/>
</dbReference>
<feature type="domain" description="BTB" evidence="16">
    <location>
        <begin position="70"/>
        <end position="168"/>
    </location>
</feature>
<accession>A0AAV4CER0</accession>
<evidence type="ECO:0000256" key="11">
    <source>
        <dbReference type="ARBA" id="ARBA00023125"/>
    </source>
</evidence>
<feature type="region of interest" description="Disordered" evidence="15">
    <location>
        <begin position="1253"/>
        <end position="1295"/>
    </location>
</feature>
<evidence type="ECO:0000256" key="12">
    <source>
        <dbReference type="ARBA" id="ARBA00023163"/>
    </source>
</evidence>
<comment type="subcellular location">
    <subcellularLocation>
        <location evidence="2">Nucleus</location>
    </subcellularLocation>
</comment>
<evidence type="ECO:0000256" key="2">
    <source>
        <dbReference type="ARBA" id="ARBA00004123"/>
    </source>
</evidence>
<keyword evidence="7 14" id="KW-0863">Zinc-finger</keyword>
<feature type="domain" description="C2H2-type" evidence="17">
    <location>
        <begin position="694"/>
        <end position="722"/>
    </location>
</feature>
<keyword evidence="12" id="KW-0804">Transcription</keyword>
<dbReference type="PANTHER" id="PTHR24394">
    <property type="entry name" value="ZINC FINGER PROTEIN"/>
    <property type="match status" value="1"/>
</dbReference>
<dbReference type="Proteomes" id="UP000735302">
    <property type="component" value="Unassembled WGS sequence"/>
</dbReference>
<feature type="compositionally biased region" description="Basic and acidic residues" evidence="15">
    <location>
        <begin position="790"/>
        <end position="801"/>
    </location>
</feature>
<keyword evidence="5" id="KW-0479">Metal-binding</keyword>
<name>A0AAV4CER0_9GAST</name>
<evidence type="ECO:0000259" key="17">
    <source>
        <dbReference type="PROSITE" id="PS50157"/>
    </source>
</evidence>
<feature type="region of interest" description="Disordered" evidence="15">
    <location>
        <begin position="1189"/>
        <end position="1231"/>
    </location>
</feature>
<evidence type="ECO:0000256" key="4">
    <source>
        <dbReference type="ARBA" id="ARBA00022499"/>
    </source>
</evidence>
<dbReference type="SMART" id="SM00355">
    <property type="entry name" value="ZnF_C2H2"/>
    <property type="match status" value="8"/>
</dbReference>
<evidence type="ECO:0000256" key="14">
    <source>
        <dbReference type="PROSITE-ProRule" id="PRU00042"/>
    </source>
</evidence>
<feature type="region of interest" description="Disordered" evidence="15">
    <location>
        <begin position="1316"/>
        <end position="1362"/>
    </location>
</feature>
<feature type="domain" description="C2H2-type" evidence="17">
    <location>
        <begin position="666"/>
        <end position="693"/>
    </location>
</feature>